<dbReference type="AlphaFoldDB" id="A0A0K6GBC2"/>
<accession>A0A0K6GBC2</accession>
<dbReference type="Proteomes" id="UP000044841">
    <property type="component" value="Unassembled WGS sequence"/>
</dbReference>
<proteinExistence type="predicted"/>
<evidence type="ECO:0008006" key="3">
    <source>
        <dbReference type="Google" id="ProtNLM"/>
    </source>
</evidence>
<evidence type="ECO:0000313" key="1">
    <source>
        <dbReference type="EMBL" id="CUA75669.1"/>
    </source>
</evidence>
<sequence>MIMFKGAAWFSPSVPRHVRKLWINNGGKKAGRGKDGIRRRLWYCFLNGPQDPKLADVKSRGLVAYHALWISDSVKLGRALPIDQYQLDEPPRPGLDIILQSPKRRPRALALDSSIYSSSNAIGSSDREISLDFSYKGANMSVDHDTELDEAFPSPSRLSGFRTEHDSSSVLSWDVTPSLTFGFDEEEEDYSRVEMLIGMDCEENSTEWSQMAIDASHQIPASYNQDTGTSLNLNVSLTMSQLSSLYPHVLEGSTAFLPNKEYQGKLFTATRRRRSNISQNTASSHA</sequence>
<organism evidence="1 2">
    <name type="scientific">Rhizoctonia solani</name>
    <dbReference type="NCBI Taxonomy" id="456999"/>
    <lineage>
        <taxon>Eukaryota</taxon>
        <taxon>Fungi</taxon>
        <taxon>Dikarya</taxon>
        <taxon>Basidiomycota</taxon>
        <taxon>Agaricomycotina</taxon>
        <taxon>Agaricomycetes</taxon>
        <taxon>Cantharellales</taxon>
        <taxon>Ceratobasidiaceae</taxon>
        <taxon>Rhizoctonia</taxon>
    </lineage>
</organism>
<gene>
    <name evidence="1" type="ORF">RSOLAG22IIIB_06002</name>
</gene>
<protein>
    <recommendedName>
        <fullName evidence="3">BRCT domain-containing protein</fullName>
    </recommendedName>
</protein>
<dbReference type="EMBL" id="CYGV01001589">
    <property type="protein sequence ID" value="CUA75669.1"/>
    <property type="molecule type" value="Genomic_DNA"/>
</dbReference>
<name>A0A0K6GBC2_9AGAM</name>
<evidence type="ECO:0000313" key="2">
    <source>
        <dbReference type="Proteomes" id="UP000044841"/>
    </source>
</evidence>
<keyword evidence="2" id="KW-1185">Reference proteome</keyword>
<reference evidence="1 2" key="1">
    <citation type="submission" date="2015-07" db="EMBL/GenBank/DDBJ databases">
        <authorList>
            <person name="Noorani M."/>
        </authorList>
    </citation>
    <scope>NUCLEOTIDE SEQUENCE [LARGE SCALE GENOMIC DNA]</scope>
    <source>
        <strain evidence="1">BBA 69670</strain>
    </source>
</reference>